<dbReference type="PANTHER" id="PTHR34610">
    <property type="entry name" value="SSL7007 PROTEIN"/>
    <property type="match status" value="1"/>
</dbReference>
<protein>
    <submittedName>
        <fullName evidence="1">PIN domain nuclease</fullName>
    </submittedName>
</protein>
<dbReference type="RefSeq" id="WP_394459350.1">
    <property type="nucleotide sequence ID" value="NZ_JBIGHZ010000002.1"/>
</dbReference>
<dbReference type="InterPro" id="IPR002850">
    <property type="entry name" value="PIN_toxin-like"/>
</dbReference>
<name>A0ABW7FTW9_9BURK</name>
<gene>
    <name evidence="1" type="ORF">ACG0Z6_05705</name>
</gene>
<keyword evidence="2" id="KW-1185">Reference proteome</keyword>
<reference evidence="1 2" key="1">
    <citation type="submission" date="2024-08" db="EMBL/GenBank/DDBJ databases">
        <authorList>
            <person name="Lu H."/>
        </authorList>
    </citation>
    <scope>NUCLEOTIDE SEQUENCE [LARGE SCALE GENOMIC DNA]</scope>
    <source>
        <strain evidence="1 2">BYS180W</strain>
    </source>
</reference>
<organism evidence="1 2">
    <name type="scientific">Roseateles rivi</name>
    <dbReference type="NCBI Taxonomy" id="3299028"/>
    <lineage>
        <taxon>Bacteria</taxon>
        <taxon>Pseudomonadati</taxon>
        <taxon>Pseudomonadota</taxon>
        <taxon>Betaproteobacteria</taxon>
        <taxon>Burkholderiales</taxon>
        <taxon>Sphaerotilaceae</taxon>
        <taxon>Roseateles</taxon>
    </lineage>
</organism>
<dbReference type="EMBL" id="JBIGHZ010000002">
    <property type="protein sequence ID" value="MFG6447738.1"/>
    <property type="molecule type" value="Genomic_DNA"/>
</dbReference>
<dbReference type="Proteomes" id="UP001606099">
    <property type="component" value="Unassembled WGS sequence"/>
</dbReference>
<evidence type="ECO:0000313" key="2">
    <source>
        <dbReference type="Proteomes" id="UP001606099"/>
    </source>
</evidence>
<evidence type="ECO:0000313" key="1">
    <source>
        <dbReference type="EMBL" id="MFG6447738.1"/>
    </source>
</evidence>
<accession>A0ABW7FTW9</accession>
<dbReference type="PANTHER" id="PTHR34610:SF4">
    <property type="entry name" value="SLL8027 PROTEIN"/>
    <property type="match status" value="1"/>
</dbReference>
<sequence length="143" mass="15728">MSRRVAWDVALVLRALLCTDSVAQRLRQSWQHRHCVPLVQASHAQRLIRALAYPGWGLSATQQQELLADFLPYAEVVNTQVTPRAGLDPAQAELLALALQGEADCWVSNDADLQQWASRARAAEVRRLGPPLSVDEGLALLLG</sequence>
<comment type="caution">
    <text evidence="1">The sequence shown here is derived from an EMBL/GenBank/DDBJ whole genome shotgun (WGS) entry which is preliminary data.</text>
</comment>
<proteinExistence type="predicted"/>